<gene>
    <name evidence="3" type="ORF">BHE75_03211</name>
</gene>
<proteinExistence type="predicted"/>
<evidence type="ECO:0000313" key="4">
    <source>
        <dbReference type="Proteomes" id="UP000179467"/>
    </source>
</evidence>
<dbReference type="OrthoDB" id="5382295at2"/>
<evidence type="ECO:0000259" key="2">
    <source>
        <dbReference type="Pfam" id="PF19780"/>
    </source>
</evidence>
<evidence type="ECO:0000313" key="3">
    <source>
        <dbReference type="EMBL" id="OHT21206.1"/>
    </source>
</evidence>
<keyword evidence="1" id="KW-0732">Signal</keyword>
<dbReference type="EMBL" id="MIPT01000001">
    <property type="protein sequence ID" value="OHT21206.1"/>
    <property type="molecule type" value="Genomic_DNA"/>
</dbReference>
<feature type="chain" id="PRO_5010200127" description="DUF6265 domain-containing protein" evidence="1">
    <location>
        <begin position="21"/>
        <end position="149"/>
    </location>
</feature>
<evidence type="ECO:0000256" key="1">
    <source>
        <dbReference type="SAM" id="SignalP"/>
    </source>
</evidence>
<reference evidence="3 4" key="1">
    <citation type="submission" date="2016-09" db="EMBL/GenBank/DDBJ databases">
        <title>Metabolic pathway, cell adaptation mechanisms and a novel monoxygenase revealed through proteogenomic-transcription analysis of a Sphingomonas haloaromaticamans strain degrading the fungicide ortho-phenylphenol.</title>
        <authorList>
            <person name="Perruchon C."/>
            <person name="Papadopoulou E.S."/>
            <person name="Rousidou C."/>
            <person name="Vasileiadis S."/>
            <person name="Tanou G."/>
            <person name="Amoutzias G."/>
            <person name="Molassiotis A."/>
            <person name="Karpouzas D.G."/>
        </authorList>
    </citation>
    <scope>NUCLEOTIDE SEQUENCE [LARGE SCALE GENOMIC DNA]</scope>
    <source>
        <strain evidence="3 4">P3</strain>
    </source>
</reference>
<comment type="caution">
    <text evidence="3">The sequence shown here is derived from an EMBL/GenBank/DDBJ whole genome shotgun (WGS) entry which is preliminary data.</text>
</comment>
<protein>
    <recommendedName>
        <fullName evidence="2">DUF6265 domain-containing protein</fullName>
    </recommendedName>
</protein>
<dbReference type="InterPro" id="IPR046232">
    <property type="entry name" value="DUF6265"/>
</dbReference>
<dbReference type="RefSeq" id="WP_070934424.1">
    <property type="nucleotide sequence ID" value="NZ_MIPT01000001.1"/>
</dbReference>
<dbReference type="Pfam" id="PF19780">
    <property type="entry name" value="DUF6265"/>
    <property type="match status" value="1"/>
</dbReference>
<sequence>MRFAVAMAGLLAVAALPARAQDAASLGWLSGNWHFEAPDRRWTAEWWTEPMGGMLMGGSVTGIGGQADFFEHARIAADADGTLTYFAMPRGQAAVPFRLVRADKGEAMFENAANDFPQRIHYRREGDMLVATISTLDGARVERWHYRRR</sequence>
<dbReference type="AlphaFoldDB" id="A0A1S1HIG8"/>
<organism evidence="3 4">
    <name type="scientific">Edaphosphingomonas haloaromaticamans</name>
    <dbReference type="NCBI Taxonomy" id="653954"/>
    <lineage>
        <taxon>Bacteria</taxon>
        <taxon>Pseudomonadati</taxon>
        <taxon>Pseudomonadota</taxon>
        <taxon>Alphaproteobacteria</taxon>
        <taxon>Sphingomonadales</taxon>
        <taxon>Rhizorhabdaceae</taxon>
        <taxon>Edaphosphingomonas</taxon>
    </lineage>
</organism>
<keyword evidence="4" id="KW-1185">Reference proteome</keyword>
<dbReference type="Proteomes" id="UP000179467">
    <property type="component" value="Unassembled WGS sequence"/>
</dbReference>
<feature type="signal peptide" evidence="1">
    <location>
        <begin position="1"/>
        <end position="20"/>
    </location>
</feature>
<name>A0A1S1HIG8_9SPHN</name>
<feature type="domain" description="DUF6265" evidence="2">
    <location>
        <begin position="28"/>
        <end position="133"/>
    </location>
</feature>
<accession>A0A1S1HIG8</accession>